<evidence type="ECO:0000313" key="11">
    <source>
        <dbReference type="EMBL" id="KPH63424.1"/>
    </source>
</evidence>
<dbReference type="GO" id="GO:0007165">
    <property type="term" value="P:signal transduction"/>
    <property type="evidence" value="ECO:0007669"/>
    <property type="project" value="UniProtKB-KW"/>
</dbReference>
<dbReference type="Proteomes" id="UP000037848">
    <property type="component" value="Unassembled WGS sequence"/>
</dbReference>
<feature type="transmembrane region" description="Helical" evidence="8">
    <location>
        <begin position="189"/>
        <end position="210"/>
    </location>
</feature>
<dbReference type="GO" id="GO:0006935">
    <property type="term" value="P:chemotaxis"/>
    <property type="evidence" value="ECO:0007669"/>
    <property type="project" value="InterPro"/>
</dbReference>
<evidence type="ECO:0000259" key="9">
    <source>
        <dbReference type="PROSITE" id="PS50111"/>
    </source>
</evidence>
<name>A0A0N1EPJ7_9GAMM</name>
<dbReference type="InterPro" id="IPR004089">
    <property type="entry name" value="MCPsignal_dom"/>
</dbReference>
<gene>
    <name evidence="11" type="ORF">ADS77_09035</name>
</gene>
<comment type="similarity">
    <text evidence="6">Belongs to the methyl-accepting chemotaxis (MCP) protein family.</text>
</comment>
<keyword evidence="5 7" id="KW-0807">Transducer</keyword>
<dbReference type="GO" id="GO:0016020">
    <property type="term" value="C:membrane"/>
    <property type="evidence" value="ECO:0007669"/>
    <property type="project" value="UniProtKB-SubCell"/>
</dbReference>
<feature type="domain" description="Methyl-accepting transducer" evidence="9">
    <location>
        <begin position="269"/>
        <end position="505"/>
    </location>
</feature>
<comment type="caution">
    <text evidence="11">The sequence shown here is derived from an EMBL/GenBank/DDBJ whole genome shotgun (WGS) entry which is preliminary data.</text>
</comment>
<dbReference type="EMBL" id="LHPH01000008">
    <property type="protein sequence ID" value="KPH63424.1"/>
    <property type="molecule type" value="Genomic_DNA"/>
</dbReference>
<keyword evidence="4 8" id="KW-0472">Membrane</keyword>
<evidence type="ECO:0000256" key="1">
    <source>
        <dbReference type="ARBA" id="ARBA00004141"/>
    </source>
</evidence>
<keyword evidence="2 8" id="KW-0812">Transmembrane</keyword>
<dbReference type="CDD" id="cd11386">
    <property type="entry name" value="MCP_signal"/>
    <property type="match status" value="1"/>
</dbReference>
<reference evidence="11 12" key="1">
    <citation type="submission" date="2015-08" db="EMBL/GenBank/DDBJ databases">
        <title>Draft Genome Sequence of Pseudoalteromonas porphyrae UCD-SED14.</title>
        <authorList>
            <person name="Coil D.A."/>
            <person name="Jospin G."/>
            <person name="Lee R.D."/>
            <person name="Eisen J.A."/>
        </authorList>
    </citation>
    <scope>NUCLEOTIDE SEQUENCE [LARGE SCALE GENOMIC DNA]</scope>
    <source>
        <strain evidence="11 12">UCD-SED14</strain>
    </source>
</reference>
<dbReference type="InterPro" id="IPR004090">
    <property type="entry name" value="Chemotax_Me-accpt_rcpt"/>
</dbReference>
<dbReference type="STRING" id="187330.AMS58_10700"/>
<dbReference type="SUPFAM" id="SSF58104">
    <property type="entry name" value="Methyl-accepting chemotaxis protein (MCP) signaling domain"/>
    <property type="match status" value="1"/>
</dbReference>
<dbReference type="FunFam" id="1.10.287.950:FF:000001">
    <property type="entry name" value="Methyl-accepting chemotaxis sensory transducer"/>
    <property type="match status" value="1"/>
</dbReference>
<proteinExistence type="inferred from homology"/>
<sequence length="541" mass="59149">MLNNYSVRTRLGVLAILPVLIFILTAVFSINTMGSLVVGIDDLYEDRVVPLKQIKNVSDNYAVNIVDLFHKYRAGNIPKPDFLSAVNDAKNTADSEWQAYLSTNLTDEERRLVSVVENKLLPVQAHLKNLLDSITNEEFQSVSQQQFVSDLYNVFDPLSTSYQALIELQLHEANSFKDQANDSYEVTSLIMEVSVVLLVLILLTIAYFIYRSIHNPLMSLRNTISEIANDADLRLRANVQGEDEIAETATHFNNMVARIHTLVTDVSGATMTLSSAAEQMNSISDQVATTATEQEQQSAMIATAITQMSSAIEQVAQNALATSDKATNADTKAQQGQQAVADNIESIKTLSHLVNDNTQLINELNTQTNDINQVVMMIQGVAEQTNLLALNAAIEAARAGDSGRGFAVVADEVRQLAHNTQKATASINEMITKLQEMAQQAAASMGNAESSAQESVDHAQYSSQVLSEINQEVTQIADMNTQVSTATEEQKMVAHELSSNINEFSASILSVSESSQQNAQASQELAILAATLQQQVNEFKI</sequence>
<dbReference type="RefSeq" id="WP_054205027.1">
    <property type="nucleotide sequence ID" value="NZ_LHPH01000008.1"/>
</dbReference>
<dbReference type="PROSITE" id="PS50111">
    <property type="entry name" value="CHEMOTAXIS_TRANSDUC_2"/>
    <property type="match status" value="1"/>
</dbReference>
<dbReference type="Pfam" id="PF12729">
    <property type="entry name" value="4HB_MCP_1"/>
    <property type="match status" value="1"/>
</dbReference>
<dbReference type="InterPro" id="IPR003660">
    <property type="entry name" value="HAMP_dom"/>
</dbReference>
<dbReference type="PROSITE" id="PS50885">
    <property type="entry name" value="HAMP"/>
    <property type="match status" value="1"/>
</dbReference>
<organism evidence="11 12">
    <name type="scientific">Pseudoalteromonas porphyrae</name>
    <dbReference type="NCBI Taxonomy" id="187330"/>
    <lineage>
        <taxon>Bacteria</taxon>
        <taxon>Pseudomonadati</taxon>
        <taxon>Pseudomonadota</taxon>
        <taxon>Gammaproteobacteria</taxon>
        <taxon>Alteromonadales</taxon>
        <taxon>Pseudoalteromonadaceae</taxon>
        <taxon>Pseudoalteromonas</taxon>
    </lineage>
</organism>
<dbReference type="PATRIC" id="fig|187330.3.peg.3869"/>
<dbReference type="AlphaFoldDB" id="A0A0N1EPJ7"/>
<evidence type="ECO:0000259" key="10">
    <source>
        <dbReference type="PROSITE" id="PS50885"/>
    </source>
</evidence>
<dbReference type="InterPro" id="IPR024478">
    <property type="entry name" value="HlyB_4HB_MCP"/>
</dbReference>
<dbReference type="GO" id="GO:0004888">
    <property type="term" value="F:transmembrane signaling receptor activity"/>
    <property type="evidence" value="ECO:0007669"/>
    <property type="project" value="InterPro"/>
</dbReference>
<evidence type="ECO:0000256" key="3">
    <source>
        <dbReference type="ARBA" id="ARBA00022989"/>
    </source>
</evidence>
<evidence type="ECO:0000256" key="2">
    <source>
        <dbReference type="ARBA" id="ARBA00022692"/>
    </source>
</evidence>
<dbReference type="PANTHER" id="PTHR32089">
    <property type="entry name" value="METHYL-ACCEPTING CHEMOTAXIS PROTEIN MCPB"/>
    <property type="match status" value="1"/>
</dbReference>
<keyword evidence="3 8" id="KW-1133">Transmembrane helix</keyword>
<evidence type="ECO:0000256" key="6">
    <source>
        <dbReference type="ARBA" id="ARBA00029447"/>
    </source>
</evidence>
<dbReference type="Pfam" id="PF00015">
    <property type="entry name" value="MCPsignal"/>
    <property type="match status" value="1"/>
</dbReference>
<dbReference type="SMART" id="SM00283">
    <property type="entry name" value="MA"/>
    <property type="match status" value="1"/>
</dbReference>
<dbReference type="PANTHER" id="PTHR32089:SF119">
    <property type="entry name" value="METHYL-ACCEPTING CHEMOTAXIS PROTEIN CTPL"/>
    <property type="match status" value="1"/>
</dbReference>
<feature type="domain" description="HAMP" evidence="10">
    <location>
        <begin position="211"/>
        <end position="264"/>
    </location>
</feature>
<comment type="subcellular location">
    <subcellularLocation>
        <location evidence="1">Membrane</location>
        <topology evidence="1">Multi-pass membrane protein</topology>
    </subcellularLocation>
</comment>
<dbReference type="OrthoDB" id="2489132at2"/>
<evidence type="ECO:0000256" key="5">
    <source>
        <dbReference type="ARBA" id="ARBA00023224"/>
    </source>
</evidence>
<evidence type="ECO:0000256" key="8">
    <source>
        <dbReference type="SAM" id="Phobius"/>
    </source>
</evidence>
<evidence type="ECO:0000256" key="7">
    <source>
        <dbReference type="PROSITE-ProRule" id="PRU00284"/>
    </source>
</evidence>
<evidence type="ECO:0000256" key="4">
    <source>
        <dbReference type="ARBA" id="ARBA00023136"/>
    </source>
</evidence>
<protein>
    <submittedName>
        <fullName evidence="11">Chemotaxis protein</fullName>
    </submittedName>
</protein>
<dbReference type="Pfam" id="PF00672">
    <property type="entry name" value="HAMP"/>
    <property type="match status" value="1"/>
</dbReference>
<dbReference type="PRINTS" id="PR00260">
    <property type="entry name" value="CHEMTRNSDUCR"/>
</dbReference>
<accession>A0A0N1EPJ7</accession>
<dbReference type="Gene3D" id="1.10.287.950">
    <property type="entry name" value="Methyl-accepting chemotaxis protein"/>
    <property type="match status" value="1"/>
</dbReference>
<dbReference type="SMART" id="SM00304">
    <property type="entry name" value="HAMP"/>
    <property type="match status" value="1"/>
</dbReference>
<keyword evidence="12" id="KW-1185">Reference proteome</keyword>
<evidence type="ECO:0000313" key="12">
    <source>
        <dbReference type="Proteomes" id="UP000037848"/>
    </source>
</evidence>
<dbReference type="CDD" id="cd06225">
    <property type="entry name" value="HAMP"/>
    <property type="match status" value="1"/>
</dbReference>